<dbReference type="Pfam" id="PF00029">
    <property type="entry name" value="Connexin"/>
    <property type="match status" value="1"/>
</dbReference>
<dbReference type="PROSITE" id="PS00407">
    <property type="entry name" value="CONNEXINS_1"/>
    <property type="match status" value="1"/>
</dbReference>
<evidence type="ECO:0000256" key="3">
    <source>
        <dbReference type="ARBA" id="ARBA00022475"/>
    </source>
</evidence>
<dbReference type="InterPro" id="IPR000500">
    <property type="entry name" value="Connexin"/>
</dbReference>
<feature type="compositionally biased region" description="Basic and acidic residues" evidence="10">
    <location>
        <begin position="401"/>
        <end position="412"/>
    </location>
</feature>
<keyword evidence="8 11" id="KW-0472">Membrane</keyword>
<name>A0A654IDP3_CALJA</name>
<feature type="transmembrane region" description="Helical" evidence="11">
    <location>
        <begin position="78"/>
        <end position="100"/>
    </location>
</feature>
<evidence type="ECO:0000256" key="4">
    <source>
        <dbReference type="ARBA" id="ARBA00022692"/>
    </source>
</evidence>
<evidence type="ECO:0000256" key="5">
    <source>
        <dbReference type="ARBA" id="ARBA00022868"/>
    </source>
</evidence>
<evidence type="ECO:0000256" key="1">
    <source>
        <dbReference type="ARBA" id="ARBA00004610"/>
    </source>
</evidence>
<feature type="domain" description="Connexin cysteine-rich" evidence="13">
    <location>
        <begin position="167"/>
        <end position="233"/>
    </location>
</feature>
<feature type="compositionally biased region" description="Polar residues" evidence="10">
    <location>
        <begin position="467"/>
        <end position="477"/>
    </location>
</feature>
<gene>
    <name evidence="14" type="primary">CXNN</name>
</gene>
<dbReference type="SMART" id="SM00037">
    <property type="entry name" value="CNX"/>
    <property type="match status" value="1"/>
</dbReference>
<evidence type="ECO:0000256" key="2">
    <source>
        <dbReference type="ARBA" id="ARBA00004651"/>
    </source>
</evidence>
<dbReference type="FunFam" id="1.20.1440.80:FF:000001">
    <property type="entry name" value="Gap junction alpha-1"/>
    <property type="match status" value="1"/>
</dbReference>
<comment type="similarity">
    <text evidence="9">Belongs to the connexin family.</text>
</comment>
<dbReference type="EMBL" id="LT990356">
    <property type="protein sequence ID" value="VZP20157.1"/>
    <property type="molecule type" value="Genomic_DNA"/>
</dbReference>
<accession>A0A654IDP3</accession>
<evidence type="ECO:0000256" key="9">
    <source>
        <dbReference type="RuleBase" id="RU000630"/>
    </source>
</evidence>
<dbReference type="InterPro" id="IPR019570">
    <property type="entry name" value="Connexin_CCC"/>
</dbReference>
<evidence type="ECO:0000256" key="7">
    <source>
        <dbReference type="ARBA" id="ARBA00022989"/>
    </source>
</evidence>
<feature type="compositionally biased region" description="Low complexity" evidence="10">
    <location>
        <begin position="447"/>
        <end position="457"/>
    </location>
</feature>
<feature type="region of interest" description="Disordered" evidence="10">
    <location>
        <begin position="310"/>
        <end position="355"/>
    </location>
</feature>
<feature type="region of interest" description="Disordered" evidence="10">
    <location>
        <begin position="444"/>
        <end position="477"/>
    </location>
</feature>
<comment type="subunit">
    <text evidence="9">A connexon is composed of a hexamer of connexins.</text>
</comment>
<dbReference type="InterPro" id="IPR017990">
    <property type="entry name" value="Connexin_CS"/>
</dbReference>
<keyword evidence="5 9" id="KW-0303">Gap junction</keyword>
<dbReference type="PROSITE" id="PS00408">
    <property type="entry name" value="CONNEXINS_2"/>
    <property type="match status" value="1"/>
</dbReference>
<feature type="region of interest" description="Disordered" evidence="10">
    <location>
        <begin position="388"/>
        <end position="412"/>
    </location>
</feature>
<feature type="domain" description="Connexin N-terminal" evidence="12">
    <location>
        <begin position="43"/>
        <end position="76"/>
    </location>
</feature>
<dbReference type="PANTHER" id="PTHR11984:SF9">
    <property type="entry name" value="GAP JUNCTION ALPHA-10 PROTEIN"/>
    <property type="match status" value="1"/>
</dbReference>
<evidence type="ECO:0000259" key="12">
    <source>
        <dbReference type="SMART" id="SM00037"/>
    </source>
</evidence>
<dbReference type="PRINTS" id="PR00206">
    <property type="entry name" value="CONNEXIN"/>
</dbReference>
<sequence>MGDWNLLGGILEEVHSHSTIVGKIWLTILFIFRMLVLRVAAEDVWDDEQSAFACNTRQPGCNNICYDDAFPISLIRFWVLQIIFVSSPSLVYMGHALYRLRAFEKERQRKKSHLRAQMENPELDLEEQQRIDRELRRLEEQKRIHKVPLKGCLLRTYVLHILTRSVLEVGFMIGQYILYGFQMHPLYKCTQPPCPNAVDCFVSRPTEKTIFMLFMHSIAAISLLLNILEIFHLGIRKVMRTLYKKSSSEGIEDETGPPPFHLNKYSVAQQCMICSSLPERISPLQANNQQQVIRVNIPKSKTMWQIPQPRQLEVDPSNGKKDWSEKDQHSGQLHVHSPCPWAGSGGNQHLGQQSDYSSFGLQNTISQSWLGTTMAPRNCPSHAIGTWEQSQDLEPSGEPLTDLHGHCRDSEGSMRESGVWIDRSHPGSHKGSFLSRLLSEKRHLHSDSGSSSSQNSSCLDFPHRENSSSPLPSVTGHRTSMVRQTAIPIMELSQELFQSGYFFLSSLLGCVCMFVVTERQMEREIIYGEIKLFIQYIQLNSIHKINLENTYFIPSTLISTGHRNG</sequence>
<evidence type="ECO:0000256" key="8">
    <source>
        <dbReference type="ARBA" id="ARBA00023136"/>
    </source>
</evidence>
<dbReference type="InterPro" id="IPR038359">
    <property type="entry name" value="Connexin_N_sf"/>
</dbReference>
<proteinExistence type="inferred from homology"/>
<comment type="function">
    <text evidence="9">One gap junction consists of a cluster of closely packed pairs of transmembrane channels, the connexons, through which materials of low MW diffuse from one cell to a neighboring cell.</text>
</comment>
<dbReference type="GO" id="GO:0005922">
    <property type="term" value="C:connexin complex"/>
    <property type="evidence" value="ECO:0007669"/>
    <property type="project" value="InterPro"/>
</dbReference>
<dbReference type="AlphaFoldDB" id="A0A654IDP3"/>
<protein>
    <recommendedName>
        <fullName evidence="9">Gap junction protein</fullName>
    </recommendedName>
</protein>
<keyword evidence="6" id="KW-0965">Cell junction</keyword>
<comment type="subcellular location">
    <subcellularLocation>
        <location evidence="1">Cell junction</location>
        <location evidence="1">Gap junction</location>
    </subcellularLocation>
    <subcellularLocation>
        <location evidence="2 9">Cell membrane</location>
        <topology evidence="2 9">Multi-pass membrane protein</topology>
    </subcellularLocation>
</comment>
<evidence type="ECO:0000256" key="11">
    <source>
        <dbReference type="SAM" id="Phobius"/>
    </source>
</evidence>
<evidence type="ECO:0000259" key="13">
    <source>
        <dbReference type="SMART" id="SM01089"/>
    </source>
</evidence>
<evidence type="ECO:0000256" key="10">
    <source>
        <dbReference type="SAM" id="MobiDB-lite"/>
    </source>
</evidence>
<organism evidence="14">
    <name type="scientific">Callithrix jacchus</name>
    <name type="common">White-tufted-ear marmoset</name>
    <name type="synonym">Simia Jacchus</name>
    <dbReference type="NCBI Taxonomy" id="9483"/>
    <lineage>
        <taxon>Eukaryota</taxon>
        <taxon>Metazoa</taxon>
        <taxon>Chordata</taxon>
        <taxon>Craniata</taxon>
        <taxon>Vertebrata</taxon>
        <taxon>Euteleostomi</taxon>
        <taxon>Mammalia</taxon>
        <taxon>Eutheria</taxon>
        <taxon>Euarchontoglires</taxon>
        <taxon>Primates</taxon>
        <taxon>Haplorrhini</taxon>
        <taxon>Platyrrhini</taxon>
        <taxon>Cebidae</taxon>
        <taxon>Callitrichinae</taxon>
        <taxon>Callithrix</taxon>
        <taxon>Callithrix</taxon>
    </lineage>
</organism>
<dbReference type="PANTHER" id="PTHR11984">
    <property type="entry name" value="CONNEXIN"/>
    <property type="match status" value="1"/>
</dbReference>
<dbReference type="InterPro" id="IPR013092">
    <property type="entry name" value="Connexin_N"/>
</dbReference>
<evidence type="ECO:0000256" key="6">
    <source>
        <dbReference type="ARBA" id="ARBA00022949"/>
    </source>
</evidence>
<keyword evidence="7 11" id="KW-1133">Transmembrane helix</keyword>
<keyword evidence="4 9" id="KW-0812">Transmembrane</keyword>
<feature type="compositionally biased region" description="Basic and acidic residues" evidence="10">
    <location>
        <begin position="318"/>
        <end position="329"/>
    </location>
</feature>
<feature type="transmembrane region" description="Helical" evidence="11">
    <location>
        <begin position="210"/>
        <end position="235"/>
    </location>
</feature>
<evidence type="ECO:0000313" key="14">
    <source>
        <dbReference type="EMBL" id="VZP20157.1"/>
    </source>
</evidence>
<dbReference type="GO" id="GO:0007267">
    <property type="term" value="P:cell-cell signaling"/>
    <property type="evidence" value="ECO:0007669"/>
    <property type="project" value="TreeGrafter"/>
</dbReference>
<dbReference type="SMART" id="SM01089">
    <property type="entry name" value="Connexin_CCC"/>
    <property type="match status" value="1"/>
</dbReference>
<reference evidence="14" key="1">
    <citation type="journal article" date="2019" name="Sci. Rep.">
        <title>Comparative genomic analysis of eutherian connexin genes.</title>
        <authorList>
            <person name="Premzl M."/>
        </authorList>
    </citation>
    <scope>NUCLEOTIDE SEQUENCE</scope>
</reference>
<keyword evidence="3" id="KW-1003">Cell membrane</keyword>
<dbReference type="GO" id="GO:0005243">
    <property type="term" value="F:gap junction channel activity"/>
    <property type="evidence" value="ECO:0007669"/>
    <property type="project" value="TreeGrafter"/>
</dbReference>
<dbReference type="Gene3D" id="1.20.1440.80">
    <property type="entry name" value="Gap junction channel protein cysteine-rich domain"/>
    <property type="match status" value="1"/>
</dbReference>